<feature type="transmembrane region" description="Helical" evidence="1">
    <location>
        <begin position="254"/>
        <end position="272"/>
    </location>
</feature>
<reference evidence="3 4" key="1">
    <citation type="submission" date="2014-04" db="EMBL/GenBank/DDBJ databases">
        <authorList>
            <consortium name="DOE Joint Genome Institute"/>
            <person name="Kuo A."/>
            <person name="Girlanda M."/>
            <person name="Perotto S."/>
            <person name="Kohler A."/>
            <person name="Nagy L.G."/>
            <person name="Floudas D."/>
            <person name="Copeland A."/>
            <person name="Barry K.W."/>
            <person name="Cichocki N."/>
            <person name="Veneault-Fourrey C."/>
            <person name="LaButti K."/>
            <person name="Lindquist E.A."/>
            <person name="Lipzen A."/>
            <person name="Lundell T."/>
            <person name="Morin E."/>
            <person name="Murat C."/>
            <person name="Sun H."/>
            <person name="Tunlid A."/>
            <person name="Henrissat B."/>
            <person name="Grigoriev I.V."/>
            <person name="Hibbett D.S."/>
            <person name="Martin F."/>
            <person name="Nordberg H.P."/>
            <person name="Cantor M.N."/>
            <person name="Hua S.X."/>
        </authorList>
    </citation>
    <scope>NUCLEOTIDE SEQUENCE [LARGE SCALE GENOMIC DNA]</scope>
    <source>
        <strain evidence="3 4">MUT 4182</strain>
    </source>
</reference>
<accession>A0A0C3QFY6</accession>
<keyword evidence="1" id="KW-0472">Membrane</keyword>
<evidence type="ECO:0000259" key="2">
    <source>
        <dbReference type="Pfam" id="PF20153"/>
    </source>
</evidence>
<keyword evidence="1" id="KW-0812">Transmembrane</keyword>
<dbReference type="InterPro" id="IPR045338">
    <property type="entry name" value="DUF6535"/>
</dbReference>
<evidence type="ECO:0000256" key="1">
    <source>
        <dbReference type="SAM" id="Phobius"/>
    </source>
</evidence>
<keyword evidence="4" id="KW-1185">Reference proteome</keyword>
<dbReference type="AlphaFoldDB" id="A0A0C3QFY6"/>
<feature type="transmembrane region" description="Helical" evidence="1">
    <location>
        <begin position="55"/>
        <end position="74"/>
    </location>
</feature>
<protein>
    <recommendedName>
        <fullName evidence="2">DUF6535 domain-containing protein</fullName>
    </recommendedName>
</protein>
<dbReference type="OrthoDB" id="3206280at2759"/>
<evidence type="ECO:0000313" key="3">
    <source>
        <dbReference type="EMBL" id="KIO30415.1"/>
    </source>
</evidence>
<dbReference type="Pfam" id="PF20153">
    <property type="entry name" value="DUF6535"/>
    <property type="match status" value="1"/>
</dbReference>
<dbReference type="Proteomes" id="UP000054248">
    <property type="component" value="Unassembled WGS sequence"/>
</dbReference>
<keyword evidence="1" id="KW-1133">Transmembrane helix</keyword>
<proteinExistence type="predicted"/>
<name>A0A0C3QFY6_9AGAM</name>
<reference evidence="4" key="2">
    <citation type="submission" date="2015-01" db="EMBL/GenBank/DDBJ databases">
        <title>Evolutionary Origins and Diversification of the Mycorrhizal Mutualists.</title>
        <authorList>
            <consortium name="DOE Joint Genome Institute"/>
            <consortium name="Mycorrhizal Genomics Consortium"/>
            <person name="Kohler A."/>
            <person name="Kuo A."/>
            <person name="Nagy L.G."/>
            <person name="Floudas D."/>
            <person name="Copeland A."/>
            <person name="Barry K.W."/>
            <person name="Cichocki N."/>
            <person name="Veneault-Fourrey C."/>
            <person name="LaButti K."/>
            <person name="Lindquist E.A."/>
            <person name="Lipzen A."/>
            <person name="Lundell T."/>
            <person name="Morin E."/>
            <person name="Murat C."/>
            <person name="Riley R."/>
            <person name="Ohm R."/>
            <person name="Sun H."/>
            <person name="Tunlid A."/>
            <person name="Henrissat B."/>
            <person name="Grigoriev I.V."/>
            <person name="Hibbett D.S."/>
            <person name="Martin F."/>
        </authorList>
    </citation>
    <scope>NUCLEOTIDE SEQUENCE [LARGE SCALE GENOMIC DNA]</scope>
    <source>
        <strain evidence="4">MUT 4182</strain>
    </source>
</reference>
<organism evidence="3 4">
    <name type="scientific">Tulasnella calospora MUT 4182</name>
    <dbReference type="NCBI Taxonomy" id="1051891"/>
    <lineage>
        <taxon>Eukaryota</taxon>
        <taxon>Fungi</taxon>
        <taxon>Dikarya</taxon>
        <taxon>Basidiomycota</taxon>
        <taxon>Agaricomycotina</taxon>
        <taxon>Agaricomycetes</taxon>
        <taxon>Cantharellales</taxon>
        <taxon>Tulasnellaceae</taxon>
        <taxon>Tulasnella</taxon>
    </lineage>
</organism>
<feature type="transmembrane region" description="Helical" evidence="1">
    <location>
        <begin position="208"/>
        <end position="233"/>
    </location>
</feature>
<feature type="domain" description="DUF6535" evidence="2">
    <location>
        <begin position="32"/>
        <end position="203"/>
    </location>
</feature>
<dbReference type="EMBL" id="KN822972">
    <property type="protein sequence ID" value="KIO30415.1"/>
    <property type="molecule type" value="Genomic_DNA"/>
</dbReference>
<feature type="transmembrane region" description="Helical" evidence="1">
    <location>
        <begin position="182"/>
        <end position="202"/>
    </location>
</feature>
<sequence length="735" mass="82742">MNTTADIFKEQITQRPEIPARFGEDGGRFYAYYDQLADELDEDLTKRLKSQLDSLLIFAGLFAGVNSAFLAFTLPMMSADPADDTNALLLQLVKGGNATINSEADLPSATFSPPSAIYPVNILFAVSLTCALMSSFLAVLGQQWLVYYRKRSGGGAEHQRKEQLRRQLGAQRWRLELVLDDILPGLLQVGLVIFCISFILYLRTLNQSMSSVVAAIVGTGLAIIVGAAVCATWDRMCPYQSPLSHLLCWTLDRLKPVPVAFVWLFILLKAYLNEFWRIDAGESSSPSESSSQSEESQGNPWTLAQKIRSHGLTRVGRKEETDNDLIVASVKRVILTSEHPAALIHAATNICTIEEKESLHQLLHDSEFFDRLHELYSTFSESAKKLPTQLQAMPGAATNAFATAIFHLALSEVNQCCRTTWSGLLTKNVELETDLWDGDLKHVNHLRLLGVLLCRLFFGARYGVGQMFLRDAIDVLAKFTTSHQLLCTLTCAVKIYGVSLEWNSLEGGAERYERLSELFEFAKTAYEGRQDSYDVPFLSEALQLSVELCDGQNGDRPAAYQICLGVFRHARQLEGIIDLEGVFAPMGPLMRNIELDIRHPGIQRPYQEQLRGYKDQYVGILLRRLDGYLYHRYVSELCKSLAETLRSIREFAAGHEPGHAENRVTCHLFRLIRARLQDRDYGEGHTRDLEEEYARFEAWVDMGGCAKTPGRLNRDPKRRVRADALYPHRRDRLGC</sequence>
<feature type="transmembrane region" description="Helical" evidence="1">
    <location>
        <begin position="116"/>
        <end position="141"/>
    </location>
</feature>
<gene>
    <name evidence="3" type="ORF">M407DRAFT_20481</name>
</gene>
<dbReference type="HOGENOM" id="CLU_016402_0_0_1"/>
<evidence type="ECO:0000313" key="4">
    <source>
        <dbReference type="Proteomes" id="UP000054248"/>
    </source>
</evidence>